<keyword evidence="1 2" id="KW-0597">Phosphoprotein</keyword>
<feature type="modified residue" description="4-aspartylphosphate" evidence="2">
    <location>
        <position position="33"/>
    </location>
</feature>
<evidence type="ECO:0000256" key="1">
    <source>
        <dbReference type="ARBA" id="ARBA00022553"/>
    </source>
</evidence>
<keyword evidence="5" id="KW-1185">Reference proteome</keyword>
<dbReference type="PANTHER" id="PTHR43719:SF28">
    <property type="entry name" value="PEROXIDE STRESS-ACTIVATED HISTIDINE KINASE MAK1-RELATED"/>
    <property type="match status" value="1"/>
</dbReference>
<dbReference type="PANTHER" id="PTHR43719">
    <property type="entry name" value="TWO-COMPONENT HISTIDINE KINASE"/>
    <property type="match status" value="1"/>
</dbReference>
<dbReference type="Proteomes" id="UP001596161">
    <property type="component" value="Unassembled WGS sequence"/>
</dbReference>
<dbReference type="PROSITE" id="PS50110">
    <property type="entry name" value="RESPONSE_REGULATORY"/>
    <property type="match status" value="1"/>
</dbReference>
<dbReference type="InterPro" id="IPR011006">
    <property type="entry name" value="CheY-like_superfamily"/>
</dbReference>
<accession>A0ABW0EDJ7</accession>
<dbReference type="Pfam" id="PF00072">
    <property type="entry name" value="Response_reg"/>
    <property type="match status" value="1"/>
</dbReference>
<feature type="domain" description="Response regulatory" evidence="3">
    <location>
        <begin position="1"/>
        <end position="100"/>
    </location>
</feature>
<dbReference type="CDD" id="cd17546">
    <property type="entry name" value="REC_hyHK_CKI1_RcsC-like"/>
    <property type="match status" value="1"/>
</dbReference>
<name>A0ABW0EDJ7_9BACT</name>
<dbReference type="SUPFAM" id="SSF52172">
    <property type="entry name" value="CheY-like"/>
    <property type="match status" value="1"/>
</dbReference>
<comment type="caution">
    <text evidence="4">The sequence shown here is derived from an EMBL/GenBank/DDBJ whole genome shotgun (WGS) entry which is preliminary data.</text>
</comment>
<evidence type="ECO:0000313" key="4">
    <source>
        <dbReference type="EMBL" id="MFC5271987.1"/>
    </source>
</evidence>
<evidence type="ECO:0000259" key="3">
    <source>
        <dbReference type="PROSITE" id="PS50110"/>
    </source>
</evidence>
<reference evidence="5" key="1">
    <citation type="journal article" date="2019" name="Int. J. Syst. Evol. Microbiol.">
        <title>The Global Catalogue of Microorganisms (GCM) 10K type strain sequencing project: providing services to taxonomists for standard genome sequencing and annotation.</title>
        <authorList>
            <consortium name="The Broad Institute Genomics Platform"/>
            <consortium name="The Broad Institute Genome Sequencing Center for Infectious Disease"/>
            <person name="Wu L."/>
            <person name="Ma J."/>
        </authorList>
    </citation>
    <scope>NUCLEOTIDE SEQUENCE [LARGE SCALE GENOMIC DNA]</scope>
    <source>
        <strain evidence="5">KACC 12602</strain>
    </source>
</reference>
<dbReference type="SMART" id="SM00448">
    <property type="entry name" value="REC"/>
    <property type="match status" value="1"/>
</dbReference>
<evidence type="ECO:0000313" key="5">
    <source>
        <dbReference type="Proteomes" id="UP001596161"/>
    </source>
</evidence>
<dbReference type="EMBL" id="JBHSKT010000010">
    <property type="protein sequence ID" value="MFC5271987.1"/>
    <property type="molecule type" value="Genomic_DNA"/>
</dbReference>
<protein>
    <submittedName>
        <fullName evidence="4">Response regulator</fullName>
    </submittedName>
</protein>
<dbReference type="InterPro" id="IPR001789">
    <property type="entry name" value="Sig_transdc_resp-reg_receiver"/>
</dbReference>
<dbReference type="Gene3D" id="3.40.50.2300">
    <property type="match status" value="1"/>
</dbReference>
<dbReference type="InterPro" id="IPR050956">
    <property type="entry name" value="2C_system_His_kinase"/>
</dbReference>
<organism evidence="4 5">
    <name type="scientific">Adhaeribacter terreus</name>
    <dbReference type="NCBI Taxonomy" id="529703"/>
    <lineage>
        <taxon>Bacteria</taxon>
        <taxon>Pseudomonadati</taxon>
        <taxon>Bacteroidota</taxon>
        <taxon>Cytophagia</taxon>
        <taxon>Cytophagales</taxon>
        <taxon>Hymenobacteraceae</taxon>
        <taxon>Adhaeribacter</taxon>
    </lineage>
</organism>
<dbReference type="RefSeq" id="WP_378018363.1">
    <property type="nucleotide sequence ID" value="NZ_JBHSKT010000010.1"/>
</dbReference>
<evidence type="ECO:0000256" key="2">
    <source>
        <dbReference type="PROSITE-ProRule" id="PRU00169"/>
    </source>
</evidence>
<sequence>MILENGFNIEIAGNGREALDKLQTRQFDLILMDVEMPEMDGYTATELIRKHLPELSIPIIIITMQNEIAQEAKSLLLGANTFLKKPFTAEELLSEIQTLIL</sequence>
<gene>
    <name evidence="4" type="ORF">ACFPIB_15325</name>
</gene>
<proteinExistence type="predicted"/>